<dbReference type="Proteomes" id="UP001265259">
    <property type="component" value="Unassembled WGS sequence"/>
</dbReference>
<dbReference type="RefSeq" id="WP_311691467.1">
    <property type="nucleotide sequence ID" value="NZ_JAVRHL010000003.1"/>
</dbReference>
<dbReference type="Pfam" id="PF11329">
    <property type="entry name" value="DUF3131"/>
    <property type="match status" value="1"/>
</dbReference>
<accession>A0ABU3DHI0</accession>
<protein>
    <submittedName>
        <fullName evidence="2">DUF3131 domain-containing protein</fullName>
    </submittedName>
</protein>
<dbReference type="Gene3D" id="1.50.10.140">
    <property type="match status" value="1"/>
</dbReference>
<dbReference type="EMBL" id="JAVRHL010000003">
    <property type="protein sequence ID" value="MDT0683169.1"/>
    <property type="molecule type" value="Genomic_DNA"/>
</dbReference>
<evidence type="ECO:0000313" key="3">
    <source>
        <dbReference type="Proteomes" id="UP001265259"/>
    </source>
</evidence>
<comment type="caution">
    <text evidence="2">The sequence shown here is derived from an EMBL/GenBank/DDBJ whole genome shotgun (WGS) entry which is preliminary data.</text>
</comment>
<sequence length="431" mass="46773">MTPSFSLRPSLLFLAGLVFATGLAVTADGAGRFGSRALAALDLTEPPELVAQPPRALDAADREAAVIAWRYMEANTDAGTGLVSSVAGYPSSTMWDQASYILSLVAARKLDIIDDAELGWRADKLLKSFGEMDLVDGQLPNKAYHTRTLAMVDYGNSATPDGIGWSAIDMGRLLVALRVLEEHHPRFRDWIRGVLSKWHLDGMAVAGELIGTEREADGLVYLQEGRIGYEQYAARAAALWGLDATSAISAGRVIDWRRIEGTRVAVDLRSAASFGAITPVLSEPYILQGLEMGFNAEAGRLAATLYRAQERRHARTGQLTAVSEDHIDQKPSFLYSSVFSNGEDWAVVTEDGEFFPELRTVSLKAAFGWDAIYDTEYTALLRTELADLAGDGGWAAGRYEADGRANDILALNTNAIVLEALHYKAFGPLLP</sequence>
<organism evidence="2 3">
    <name type="scientific">Tropicimonas omnivorans</name>
    <dbReference type="NCBI Taxonomy" id="3075590"/>
    <lineage>
        <taxon>Bacteria</taxon>
        <taxon>Pseudomonadati</taxon>
        <taxon>Pseudomonadota</taxon>
        <taxon>Alphaproteobacteria</taxon>
        <taxon>Rhodobacterales</taxon>
        <taxon>Roseobacteraceae</taxon>
        <taxon>Tropicimonas</taxon>
    </lineage>
</organism>
<keyword evidence="3" id="KW-1185">Reference proteome</keyword>
<gene>
    <name evidence="2" type="ORF">RM543_10765</name>
</gene>
<evidence type="ECO:0000259" key="1">
    <source>
        <dbReference type="Pfam" id="PF11329"/>
    </source>
</evidence>
<feature type="domain" description="DUF3131" evidence="1">
    <location>
        <begin position="64"/>
        <end position="426"/>
    </location>
</feature>
<name>A0ABU3DHI0_9RHOB</name>
<evidence type="ECO:0000313" key="2">
    <source>
        <dbReference type="EMBL" id="MDT0683169.1"/>
    </source>
</evidence>
<reference evidence="2 3" key="1">
    <citation type="submission" date="2023-09" db="EMBL/GenBank/DDBJ databases">
        <authorList>
            <person name="Rey-Velasco X."/>
        </authorList>
    </citation>
    <scope>NUCLEOTIDE SEQUENCE [LARGE SCALE GENOMIC DNA]</scope>
    <source>
        <strain evidence="2 3">F158</strain>
    </source>
</reference>
<proteinExistence type="predicted"/>
<dbReference type="InterPro" id="IPR021478">
    <property type="entry name" value="DUF3131"/>
</dbReference>